<proteinExistence type="predicted"/>
<organism evidence="2 3">
    <name type="scientific">Sporothrix schenckii 1099-18</name>
    <dbReference type="NCBI Taxonomy" id="1397361"/>
    <lineage>
        <taxon>Eukaryota</taxon>
        <taxon>Fungi</taxon>
        <taxon>Dikarya</taxon>
        <taxon>Ascomycota</taxon>
        <taxon>Pezizomycotina</taxon>
        <taxon>Sordariomycetes</taxon>
        <taxon>Sordariomycetidae</taxon>
        <taxon>Ophiostomatales</taxon>
        <taxon>Ophiostomataceae</taxon>
        <taxon>Sporothrix</taxon>
    </lineage>
</organism>
<dbReference type="GO" id="GO:0045493">
    <property type="term" value="P:xylan catabolic process"/>
    <property type="evidence" value="ECO:0007669"/>
    <property type="project" value="UniProtKB-KW"/>
</dbReference>
<reference evidence="2 3" key="1">
    <citation type="journal article" date="2014" name="BMC Genomics">
        <title>Comparative genomics of the major fungal agents of human and animal Sporotrichosis: Sporothrix schenckii and Sporothrix brasiliensis.</title>
        <authorList>
            <person name="Teixeira M.M."/>
            <person name="de Almeida L.G."/>
            <person name="Kubitschek-Barreira P."/>
            <person name="Alves F.L."/>
            <person name="Kioshima E.S."/>
            <person name="Abadio A.K."/>
            <person name="Fernandes L."/>
            <person name="Derengowski L.S."/>
            <person name="Ferreira K.S."/>
            <person name="Souza R.C."/>
            <person name="Ruiz J.C."/>
            <person name="de Andrade N.C."/>
            <person name="Paes H.C."/>
            <person name="Nicola A.M."/>
            <person name="Albuquerque P."/>
            <person name="Gerber A.L."/>
            <person name="Martins V.P."/>
            <person name="Peconick L.D."/>
            <person name="Neto A.V."/>
            <person name="Chaucanez C.B."/>
            <person name="Silva P.A."/>
            <person name="Cunha O.L."/>
            <person name="de Oliveira F.F."/>
            <person name="dos Santos T.C."/>
            <person name="Barros A.L."/>
            <person name="Soares M.A."/>
            <person name="de Oliveira L.M."/>
            <person name="Marini M.M."/>
            <person name="Villalobos-Duno H."/>
            <person name="Cunha M.M."/>
            <person name="de Hoog S."/>
            <person name="da Silveira J.F."/>
            <person name="Henrissat B."/>
            <person name="Nino-Vega G.A."/>
            <person name="Cisalpino P.S."/>
            <person name="Mora-Montes H.M."/>
            <person name="Almeida S.R."/>
            <person name="Stajich J.E."/>
            <person name="Lopes-Bezerra L.M."/>
            <person name="Vasconcelos A.T."/>
            <person name="Felipe M.S."/>
        </authorList>
    </citation>
    <scope>NUCLEOTIDE SEQUENCE [LARGE SCALE GENOMIC DNA]</scope>
    <source>
        <strain evidence="2 3">1099-18</strain>
    </source>
</reference>
<sequence>MKVSSHLLAWCAAFLSTPTSAVNFYVSPTGADSNPGTSASQAFLTLNAAQQAVQNQVARPITENVTVSLTNGIYSLSAPLRFTSLDSGNNGFYVNWVGTEATISGGLKVTGWTAGTDGIYVASVPAGTKSRNLYVNGKASNYARRKIANRKDIAFTKTSVTWTSSSYDWITNTQGIANAEVRFINSFTDRYAPIQSVGSRELVMKQNWWFNNNWGYDDVAKPNADFGVWVQNALALLAEGGQFYLDSDAGKVYYKPLSGEDMSTAETYLATLGTLVSVGGTYAAPAHDISFQGINFAHTTWLQTTDMGYVDQQTGGYICENKTYTVSNFESVRPWWCQMPSAIQVSAANNITFSGGSYTQLGAGGVGIGNDENAHISGVGLGASYISIKDGYFSQVMGNSITAGGIRADAHHPSDSRMLNTRLEITNNIFYNVSSLYSSTVPIFASYIQYSIISHNDINITPYSGICHGFGWGSNDAGGSSEYSNRGLYNFQPKYTTPTTSQNNLIDGNLLHRYGLSHTDLGALYTLSKSPSTIISDNYAFDSTGYGVYTDEGSNSYTISNNILLSTGIWDAANGVNTANNSYIDNFGKTGRRSSGVTIISELSQASVTAKRAAYRAGVLPAKRRGRQVSNPDIPDGCITIGSESGNVTITLDNFDDTAFTSVSFTVTASNTTFTAVNIPNTIQANSARVATYEALGSSRPRVSVTARYTNGRTGDLKTLTAVKQLTM</sequence>
<dbReference type="InterPro" id="IPR012334">
    <property type="entry name" value="Pectin_lyas_fold"/>
</dbReference>
<dbReference type="InterPro" id="IPR011050">
    <property type="entry name" value="Pectin_lyase_fold/virulence"/>
</dbReference>
<dbReference type="GO" id="GO:0016798">
    <property type="term" value="F:hydrolase activity, acting on glycosyl bonds"/>
    <property type="evidence" value="ECO:0007669"/>
    <property type="project" value="UniProtKB-KW"/>
</dbReference>
<dbReference type="KEGG" id="ssck:SPSK_02282"/>
<dbReference type="PANTHER" id="PTHR36453:SF2">
    <property type="entry name" value="APPLE DOMAIN-CONTAINING PROTEIN"/>
    <property type="match status" value="1"/>
</dbReference>
<keyword evidence="2" id="KW-0624">Polysaccharide degradation</keyword>
<dbReference type="AlphaFoldDB" id="A0A0F2MB70"/>
<protein>
    <submittedName>
        <fullName evidence="2">Xylanase A</fullName>
    </submittedName>
</protein>
<dbReference type="Proteomes" id="UP000033710">
    <property type="component" value="Unassembled WGS sequence"/>
</dbReference>
<dbReference type="GeneID" id="27664431"/>
<evidence type="ECO:0000256" key="1">
    <source>
        <dbReference type="SAM" id="SignalP"/>
    </source>
</evidence>
<dbReference type="VEuPathDB" id="FungiDB:SPSK_02282"/>
<dbReference type="SUPFAM" id="SSF51126">
    <property type="entry name" value="Pectin lyase-like"/>
    <property type="match status" value="1"/>
</dbReference>
<reference evidence="2 3" key="2">
    <citation type="journal article" date="2015" name="Eukaryot. Cell">
        <title>Asexual propagation of a virulent clone complex in a human and feline outbreak of sporotrichosis.</title>
        <authorList>
            <person name="Teixeira Mde M."/>
            <person name="Rodrigues A.M."/>
            <person name="Tsui C.K."/>
            <person name="de Almeida L.G."/>
            <person name="Van Diepeningen A.D."/>
            <person name="van den Ende B.G."/>
            <person name="Fernandes G.F."/>
            <person name="Kano R."/>
            <person name="Hamelin R.C."/>
            <person name="Lopes-Bezerra L.M."/>
            <person name="Vasconcelos A.T."/>
            <person name="de Hoog S."/>
            <person name="de Camargo Z.P."/>
            <person name="Felipe M.S."/>
        </authorList>
    </citation>
    <scope>NUCLEOTIDE SEQUENCE [LARGE SCALE GENOMIC DNA]</scope>
    <source>
        <strain evidence="2 3">1099-18</strain>
    </source>
</reference>
<feature type="signal peptide" evidence="1">
    <location>
        <begin position="1"/>
        <end position="21"/>
    </location>
</feature>
<keyword evidence="1" id="KW-0732">Signal</keyword>
<comment type="caution">
    <text evidence="2">The sequence shown here is derived from an EMBL/GenBank/DDBJ whole genome shotgun (WGS) entry which is preliminary data.</text>
</comment>
<dbReference type="PANTHER" id="PTHR36453">
    <property type="entry name" value="SECRETED PROTEIN-RELATED"/>
    <property type="match status" value="1"/>
</dbReference>
<gene>
    <name evidence="2" type="ORF">SPSK_02282</name>
</gene>
<keyword evidence="2" id="KW-0858">Xylan degradation</keyword>
<evidence type="ECO:0000313" key="2">
    <source>
        <dbReference type="EMBL" id="KJR86060.1"/>
    </source>
</evidence>
<dbReference type="RefSeq" id="XP_016588736.1">
    <property type="nucleotide sequence ID" value="XM_016729154.1"/>
</dbReference>
<keyword evidence="2" id="KW-0378">Hydrolase</keyword>
<dbReference type="OrthoDB" id="10025010at2759"/>
<keyword evidence="2" id="KW-0326">Glycosidase</keyword>
<name>A0A0F2MB70_SPOSC</name>
<accession>A0A0F2MB70</accession>
<dbReference type="Gene3D" id="2.160.20.10">
    <property type="entry name" value="Single-stranded right-handed beta-helix, Pectin lyase-like"/>
    <property type="match status" value="1"/>
</dbReference>
<feature type="chain" id="PRO_5002454950" evidence="1">
    <location>
        <begin position="22"/>
        <end position="728"/>
    </location>
</feature>
<dbReference type="EMBL" id="AXCR01000006">
    <property type="protein sequence ID" value="KJR86060.1"/>
    <property type="molecule type" value="Genomic_DNA"/>
</dbReference>
<keyword evidence="2" id="KW-0119">Carbohydrate metabolism</keyword>
<evidence type="ECO:0000313" key="3">
    <source>
        <dbReference type="Proteomes" id="UP000033710"/>
    </source>
</evidence>